<keyword evidence="2" id="KW-1185">Reference proteome</keyword>
<evidence type="ECO:0000313" key="2">
    <source>
        <dbReference type="Proteomes" id="UP000243719"/>
    </source>
</evidence>
<dbReference type="EMBL" id="FNLO01000012">
    <property type="protein sequence ID" value="SDV50615.1"/>
    <property type="molecule type" value="Genomic_DNA"/>
</dbReference>
<protein>
    <submittedName>
        <fullName evidence="1">Uncharacterized protein</fullName>
    </submittedName>
</protein>
<reference evidence="2" key="1">
    <citation type="submission" date="2016-09" db="EMBL/GenBank/DDBJ databases">
        <authorList>
            <person name="Varghese N."/>
            <person name="Submissions S."/>
        </authorList>
    </citation>
    <scope>NUCLEOTIDE SEQUENCE [LARGE SCALE GENOMIC DNA]</scope>
    <source>
        <strain evidence="2">JS23</strain>
    </source>
</reference>
<name>A0A1H2PUT7_9BURK</name>
<organism evidence="1 2">
    <name type="scientific">Chitinasiproducens palmae</name>
    <dbReference type="NCBI Taxonomy" id="1770053"/>
    <lineage>
        <taxon>Bacteria</taxon>
        <taxon>Pseudomonadati</taxon>
        <taxon>Pseudomonadota</taxon>
        <taxon>Betaproteobacteria</taxon>
        <taxon>Burkholderiales</taxon>
        <taxon>Burkholderiaceae</taxon>
        <taxon>Chitinasiproducens</taxon>
    </lineage>
</organism>
<sequence length="129" mass="15450">MKTLFRWLRRHRYDAKPDADAGVGQTLFEDIRFLHRFRRYRMSAVVWRRPSEDERREIDSHPQFGRFGDDTIAVADRDGRRLIVRERFWHGWPDPPRFVFFAVAGEIIWSAADFDGWPARWSALDDVSL</sequence>
<evidence type="ECO:0000313" key="1">
    <source>
        <dbReference type="EMBL" id="SDV50615.1"/>
    </source>
</evidence>
<proteinExistence type="predicted"/>
<dbReference type="AlphaFoldDB" id="A0A1H2PUT7"/>
<gene>
    <name evidence="1" type="ORF">SAMN05216551_112130</name>
</gene>
<dbReference type="Proteomes" id="UP000243719">
    <property type="component" value="Unassembled WGS sequence"/>
</dbReference>
<dbReference type="RefSeq" id="WP_211435376.1">
    <property type="nucleotide sequence ID" value="NZ_FNLO01000012.1"/>
</dbReference>
<accession>A0A1H2PUT7</accession>